<keyword evidence="9" id="KW-0511">Multifunctional enzyme</keyword>
<dbReference type="Pfam" id="PF02310">
    <property type="entry name" value="B12-binding"/>
    <property type="match status" value="1"/>
</dbReference>
<dbReference type="InterPro" id="IPR016176">
    <property type="entry name" value="Cbl-dep_enz_cat"/>
</dbReference>
<keyword evidence="5 9" id="KW-0342">GTP-binding</keyword>
<dbReference type="InterPro" id="IPR027417">
    <property type="entry name" value="P-loop_NTPase"/>
</dbReference>
<feature type="binding site" evidence="9">
    <location>
        <position position="981"/>
    </location>
    <ligand>
        <name>substrate</name>
    </ligand>
</feature>
<dbReference type="PANTHER" id="PTHR43087:SF1">
    <property type="entry name" value="LAO_AO TRANSPORT SYSTEM ATPASE"/>
    <property type="match status" value="1"/>
</dbReference>
<evidence type="ECO:0000256" key="9">
    <source>
        <dbReference type="HAMAP-Rule" id="MF_02050"/>
    </source>
</evidence>
<keyword evidence="4 9" id="KW-0378">Hydrolase</keyword>
<dbReference type="CDD" id="cd02071">
    <property type="entry name" value="MM_CoA_mut_B12_BD"/>
    <property type="match status" value="1"/>
</dbReference>
<dbReference type="PANTHER" id="PTHR43087">
    <property type="entry name" value="LYSINE/ARGININE/ORNITHINE TRANSPORT SYSTEM KINASE"/>
    <property type="match status" value="1"/>
</dbReference>
<feature type="binding site" evidence="9">
    <location>
        <position position="853"/>
    </location>
    <ligand>
        <name>substrate</name>
    </ligand>
</feature>
<feature type="binding site" evidence="9">
    <location>
        <position position="272"/>
    </location>
    <ligand>
        <name>Mg(2+)</name>
        <dbReference type="ChEBI" id="CHEBI:18420"/>
        <label>1</label>
        <note>catalytic</note>
    </ligand>
</feature>
<keyword evidence="6 9" id="KW-0143">Chaperone</keyword>
<feature type="region of interest" description="Disordered" evidence="10">
    <location>
        <begin position="498"/>
        <end position="568"/>
    </location>
</feature>
<feature type="binding site" evidence="9">
    <location>
        <position position="986"/>
    </location>
    <ligand>
        <name>substrate</name>
    </ligand>
</feature>
<feature type="compositionally biased region" description="Polar residues" evidence="10">
    <location>
        <begin position="538"/>
        <end position="556"/>
    </location>
</feature>
<protein>
    <recommendedName>
        <fullName evidence="9">Fused isobutyryl-CoA mutase</fullName>
    </recommendedName>
    <domain>
        <recommendedName>
            <fullName evidence="9">Isobutyryl-CoA mutase</fullName>
            <shortName evidence="9">ICM</shortName>
            <ecNumber evidence="9">5.4.99.13</ecNumber>
        </recommendedName>
    </domain>
    <domain>
        <recommendedName>
            <fullName evidence="9">P-loop GTPase</fullName>
            <ecNumber evidence="9">3.6.5.-</ecNumber>
        </recommendedName>
        <alternativeName>
            <fullName evidence="9">G-protein chaperone</fullName>
        </alternativeName>
    </domain>
</protein>
<comment type="similarity">
    <text evidence="9">Belongs to the IcmF family.</text>
</comment>
<dbReference type="RefSeq" id="WP_354695923.1">
    <property type="nucleotide sequence ID" value="NZ_JAZHOG010000008.1"/>
</dbReference>
<feature type="binding site" evidence="9">
    <location>
        <position position="272"/>
    </location>
    <ligand>
        <name>Mg(2+)</name>
        <dbReference type="ChEBI" id="CHEBI:18420"/>
        <label>2</label>
    </ligand>
</feature>
<dbReference type="GO" id="GO:0034784">
    <property type="term" value="F:pivalyl-CoA mutase activity"/>
    <property type="evidence" value="ECO:0007669"/>
    <property type="project" value="InterPro"/>
</dbReference>
<dbReference type="InterPro" id="IPR006099">
    <property type="entry name" value="MeMalonylCoA_mutase_a/b_cat"/>
</dbReference>
<dbReference type="InterPro" id="IPR033669">
    <property type="entry name" value="IcmF"/>
</dbReference>
<feature type="binding site" evidence="9">
    <location>
        <position position="275"/>
    </location>
    <ligand>
        <name>GTP</name>
        <dbReference type="ChEBI" id="CHEBI:37565"/>
    </ligand>
</feature>
<dbReference type="EC" id="5.4.99.13" evidence="9"/>
<evidence type="ECO:0000256" key="10">
    <source>
        <dbReference type="SAM" id="MobiDB-lite"/>
    </source>
</evidence>
<dbReference type="AlphaFoldDB" id="A0AAW9RID5"/>
<evidence type="ECO:0000256" key="3">
    <source>
        <dbReference type="ARBA" id="ARBA00022741"/>
    </source>
</evidence>
<comment type="cofactor">
    <cofactor evidence="1 9">
        <name>adenosylcob(III)alamin</name>
        <dbReference type="ChEBI" id="CHEBI:18408"/>
    </cofactor>
</comment>
<feature type="binding site" evidence="9">
    <location>
        <position position="259"/>
    </location>
    <ligand>
        <name>Mg(2+)</name>
        <dbReference type="ChEBI" id="CHEBI:18420"/>
        <label>2</label>
    </ligand>
</feature>
<feature type="binding site" evidence="9">
    <location>
        <position position="258"/>
    </location>
    <ligand>
        <name>Mg(2+)</name>
        <dbReference type="ChEBI" id="CHEBI:18420"/>
        <label>2</label>
    </ligand>
</feature>
<organism evidence="12 13">
    <name type="scientific">Elongatibacter sediminis</name>
    <dbReference type="NCBI Taxonomy" id="3119006"/>
    <lineage>
        <taxon>Bacteria</taxon>
        <taxon>Pseudomonadati</taxon>
        <taxon>Pseudomonadota</taxon>
        <taxon>Gammaproteobacteria</taxon>
        <taxon>Chromatiales</taxon>
        <taxon>Wenzhouxiangellaceae</taxon>
        <taxon>Elongatibacter</taxon>
    </lineage>
</organism>
<feature type="binding site" description="axial binding residue" evidence="9">
    <location>
        <position position="32"/>
    </location>
    <ligand>
        <name>adenosylcob(III)alamin</name>
        <dbReference type="ChEBI" id="CHEBI:18408"/>
    </ligand>
    <ligandPart>
        <name>Co</name>
        <dbReference type="ChEBI" id="CHEBI:27638"/>
    </ligandPart>
</feature>
<evidence type="ECO:0000256" key="2">
    <source>
        <dbReference type="ARBA" id="ARBA00022628"/>
    </source>
</evidence>
<dbReference type="InterPro" id="IPR052040">
    <property type="entry name" value="GTPase/Isobutyryl-CoA_mutase"/>
</dbReference>
<dbReference type="EC" id="3.6.5.-" evidence="9"/>
<feature type="binding site" evidence="9">
    <location>
        <begin position="367"/>
        <end position="370"/>
    </location>
    <ligand>
        <name>GTP</name>
        <dbReference type="ChEBI" id="CHEBI:37565"/>
    </ligand>
</feature>
<feature type="compositionally biased region" description="Low complexity" evidence="10">
    <location>
        <begin position="504"/>
        <end position="537"/>
    </location>
</feature>
<feature type="binding site" evidence="9">
    <location>
        <position position="321"/>
    </location>
    <ligand>
        <name>Mg(2+)</name>
        <dbReference type="ChEBI" id="CHEBI:18420"/>
        <label>2</label>
    </ligand>
</feature>
<dbReference type="HAMAP" id="MF_02050">
    <property type="entry name" value="IcmF"/>
    <property type="match status" value="1"/>
</dbReference>
<feature type="binding site" evidence="9">
    <location>
        <begin position="230"/>
        <end position="235"/>
    </location>
    <ligand>
        <name>GTP</name>
        <dbReference type="ChEBI" id="CHEBI:37565"/>
    </ligand>
</feature>
<gene>
    <name evidence="9" type="primary">icmF</name>
    <name evidence="12" type="ORF">V3330_13305</name>
</gene>
<accession>A0AAW9RID5</accession>
<evidence type="ECO:0000313" key="13">
    <source>
        <dbReference type="Proteomes" id="UP001359886"/>
    </source>
</evidence>
<comment type="subunit">
    <text evidence="9">Homodimer.</text>
</comment>
<feature type="domain" description="B12-binding" evidence="11">
    <location>
        <begin position="19"/>
        <end position="157"/>
    </location>
</feature>
<evidence type="ECO:0000259" key="11">
    <source>
        <dbReference type="PROSITE" id="PS51332"/>
    </source>
</evidence>
<evidence type="ECO:0000256" key="1">
    <source>
        <dbReference type="ARBA" id="ARBA00001922"/>
    </source>
</evidence>
<evidence type="ECO:0000256" key="4">
    <source>
        <dbReference type="ARBA" id="ARBA00022801"/>
    </source>
</evidence>
<name>A0AAW9RID5_9GAMM</name>
<comment type="cofactor">
    <cofactor evidence="9">
        <name>Mg(2+)</name>
        <dbReference type="ChEBI" id="CHEBI:18420"/>
    </cofactor>
</comment>
<evidence type="ECO:0000256" key="6">
    <source>
        <dbReference type="ARBA" id="ARBA00023186"/>
    </source>
</evidence>
<feature type="binding site" evidence="9">
    <location>
        <position position="700"/>
    </location>
    <ligand>
        <name>substrate</name>
    </ligand>
</feature>
<feature type="compositionally biased region" description="Basic and acidic residues" evidence="10">
    <location>
        <begin position="158"/>
        <end position="171"/>
    </location>
</feature>
<feature type="binding site" evidence="9">
    <location>
        <position position="234"/>
    </location>
    <ligand>
        <name>Mg(2+)</name>
        <dbReference type="ChEBI" id="CHEBI:18420"/>
        <label>1</label>
        <note>catalytic</note>
    </ligand>
</feature>
<comment type="catalytic activity">
    <reaction evidence="9">
        <text>2-methylpropanoyl-CoA = butanoyl-CoA</text>
        <dbReference type="Rhea" id="RHEA:13141"/>
        <dbReference type="ChEBI" id="CHEBI:57338"/>
        <dbReference type="ChEBI" id="CHEBI:57371"/>
        <dbReference type="EC" id="5.4.99.13"/>
    </reaction>
</comment>
<keyword evidence="9" id="KW-0460">Magnesium</keyword>
<feature type="compositionally biased region" description="Low complexity" evidence="10">
    <location>
        <begin position="172"/>
        <end position="182"/>
    </location>
</feature>
<evidence type="ECO:0000256" key="7">
    <source>
        <dbReference type="ARBA" id="ARBA00023235"/>
    </source>
</evidence>
<reference evidence="12 13" key="1">
    <citation type="submission" date="2024-02" db="EMBL/GenBank/DDBJ databases">
        <title>A novel Wenzhouxiangellaceae bacterium, isolated from coastal sediments.</title>
        <authorList>
            <person name="Du Z.-J."/>
            <person name="Ye Y.-Q."/>
            <person name="Zhang X.-Y."/>
        </authorList>
    </citation>
    <scope>NUCLEOTIDE SEQUENCE [LARGE SCALE GENOMIC DNA]</scope>
    <source>
        <strain evidence="12 13">CH-27</strain>
    </source>
</reference>
<feature type="binding site" evidence="9">
    <location>
        <position position="1217"/>
    </location>
    <ligand>
        <name>GTP</name>
        <dbReference type="ChEBI" id="CHEBI:37565"/>
    </ligand>
</feature>
<keyword evidence="13" id="KW-1185">Reference proteome</keyword>
<evidence type="ECO:0000313" key="12">
    <source>
        <dbReference type="EMBL" id="MEJ8568603.1"/>
    </source>
</evidence>
<dbReference type="Proteomes" id="UP001359886">
    <property type="component" value="Unassembled WGS sequence"/>
</dbReference>
<evidence type="ECO:0000256" key="8">
    <source>
        <dbReference type="ARBA" id="ARBA00023285"/>
    </source>
</evidence>
<evidence type="ECO:0000256" key="5">
    <source>
        <dbReference type="ARBA" id="ARBA00023134"/>
    </source>
</evidence>
<feature type="binding site" evidence="9">
    <location>
        <position position="946"/>
    </location>
    <ligand>
        <name>substrate</name>
    </ligand>
</feature>
<feature type="binding site" evidence="9">
    <location>
        <position position="320"/>
    </location>
    <ligand>
        <name>Mg(2+)</name>
        <dbReference type="ChEBI" id="CHEBI:18420"/>
        <label>2</label>
    </ligand>
</feature>
<dbReference type="EMBL" id="JAZHOG010000008">
    <property type="protein sequence ID" value="MEJ8568603.1"/>
    <property type="molecule type" value="Genomic_DNA"/>
</dbReference>
<dbReference type="SUPFAM" id="SSF51703">
    <property type="entry name" value="Cobalamin (vitamin B12)-dependent enzymes"/>
    <property type="match status" value="1"/>
</dbReference>
<dbReference type="SUPFAM" id="SSF52540">
    <property type="entry name" value="P-loop containing nucleoside triphosphate hydrolases"/>
    <property type="match status" value="1"/>
</dbReference>
<dbReference type="GO" id="GO:0047727">
    <property type="term" value="F:isobutyryl-CoA mutase activity"/>
    <property type="evidence" value="ECO:0007669"/>
    <property type="project" value="UniProtKB-UniRule"/>
</dbReference>
<dbReference type="GO" id="GO:0006637">
    <property type="term" value="P:acyl-CoA metabolic process"/>
    <property type="evidence" value="ECO:0007669"/>
    <property type="project" value="UniProtKB-UniRule"/>
</dbReference>
<comment type="caution">
    <text evidence="12">The sequence shown here is derived from an EMBL/GenBank/DDBJ whole genome shotgun (WGS) entry which is preliminary data.</text>
</comment>
<dbReference type="InterPro" id="IPR036724">
    <property type="entry name" value="Cobalamin-bd_sf"/>
</dbReference>
<feature type="binding site" evidence="9">
    <location>
        <position position="897"/>
    </location>
    <ligand>
        <name>substrate</name>
    </ligand>
</feature>
<keyword evidence="7 9" id="KW-0413">Isomerase</keyword>
<dbReference type="Gene3D" id="3.20.20.240">
    <property type="entry name" value="Methylmalonyl-CoA mutase"/>
    <property type="match status" value="1"/>
</dbReference>
<sequence>MKNVAEDLTSVDRKTAPKPLRFVTAASLFDGHDAAINIMRRLIQAQGAEVIHLGHNRSVLDIVRAAIQEDADAIAISSYQGGHNEYFRYMIDLLRERGAEHIRVFGGGGGTITLDEIRELHDYGVERIYHPDDGMNMGLVEMIEDVVKRAAGQRLTSRHPEAFDFGNRKESSGSADESSTASATIDRAIAQTLSALEDEVFSEAELKLRRREWAGAAKQAPVIGITGTGGAGKSSVTDELLNRFARHFPEKRIAVLAVDPTRRKTGGALLGDRIRMNSLRNEHYYMRSMATRRQHLATSAILQDAIAFLKSASFDLVLVETAGIGQSDSEIVDLVDFPVYVMTSDFGAQSQLEKIDMLDFAELVVLNKYDRRAAEDALRDVKKQWKRNRLEFHMPDEDVPVYPTIASQFNDPGITWMFANLTRLVREKLDLDESTWTLDLDTSVKEPKATVLIPGNRQRYLAEIAEQGRSVNASIREQAEAASQAQNYYEALKAVGDPAEPLVPGSEGSSSPTTASSPATASSPTTASPGPHTTASSGPHTTASSRPPSRDPQASESHGEEPLKADPTLTLLRQRYEEAVKNLTPEAMALLQSWPRVKEGIRTEQYSYKVRGKEITGNNYRESLSHLQIPKLGMPRDSDWGELLSFLMRENLPGAYPYTAGVFPYRRTGEDPIRMFAGEGTPERTNRRFHLIAHGQPAARLSTAFDSVTLYGEDPHTRPDIYGKVGNSGVSIATLDDMKKLYSGFDLCAPTTSVSMTINGPAPMILAFFMNAAIDQQVEKYLKDNQLWDEAEKRIDEYFADKQRPEYMSELPPGNDGLGLALLGITSDRLIGIEGFDRATYDEIKENTLRSVRGTVQADILKEDQAQNTCIFSTEFAMRMMGDIQQYFVDHKVRNFYSVSISGYHIAEAGANPISQLAFTLSNGFTIVEYYLARGMSIDEFAPNLSFFFSNGMDPEYTVIGRVARRIWARAMKERYGAGERSQKLKYHIQTSGRSLHAQEIQFNDIRTTLQALYALFDNCNSLHTNAFDEAITTPTPESVRRAVAIQMIINKELGLNFCENPWQGSFIVDELTDLVEEAVYQEFERISERGGVLGAMDTMYQRGKIQEESLYYEAKKHDGSLPIIGVNTFLPPEGQEEVGEIELMRSTDQEKDQQVANVETFRKTHAREAAPRLKKLQTVASERKNTFDALMEASKVCSLGSMSHALYDVGGEYRRNM</sequence>
<dbReference type="GO" id="GO:0005525">
    <property type="term" value="F:GTP binding"/>
    <property type="evidence" value="ECO:0007669"/>
    <property type="project" value="UniProtKB-UniRule"/>
</dbReference>
<dbReference type="GO" id="GO:0000287">
    <property type="term" value="F:magnesium ion binding"/>
    <property type="evidence" value="ECO:0007669"/>
    <property type="project" value="UniProtKB-UniRule"/>
</dbReference>
<dbReference type="Pfam" id="PF01642">
    <property type="entry name" value="MM_CoA_mutase"/>
    <property type="match status" value="2"/>
</dbReference>
<dbReference type="GO" id="GO:0003924">
    <property type="term" value="F:GTPase activity"/>
    <property type="evidence" value="ECO:0007669"/>
    <property type="project" value="UniProtKB-UniRule"/>
</dbReference>
<dbReference type="Gene3D" id="3.40.50.300">
    <property type="entry name" value="P-loop containing nucleotide triphosphate hydrolases"/>
    <property type="match status" value="1"/>
</dbReference>
<dbReference type="Gene3D" id="3.40.50.280">
    <property type="entry name" value="Cobalamin-binding domain"/>
    <property type="match status" value="1"/>
</dbReference>
<dbReference type="InterPro" id="IPR006158">
    <property type="entry name" value="Cobalamin-bd"/>
</dbReference>
<dbReference type="GO" id="GO:0031419">
    <property type="term" value="F:cobalamin binding"/>
    <property type="evidence" value="ECO:0007669"/>
    <property type="project" value="UniProtKB-UniRule"/>
</dbReference>
<keyword evidence="9" id="KW-0479">Metal-binding</keyword>
<keyword evidence="2 9" id="KW-0846">Cobalamin</keyword>
<dbReference type="Pfam" id="PF03308">
    <property type="entry name" value="MeaB"/>
    <property type="match status" value="1"/>
</dbReference>
<feature type="region of interest" description="Disordered" evidence="10">
    <location>
        <begin position="158"/>
        <end position="182"/>
    </location>
</feature>
<feature type="binding site" evidence="9">
    <location>
        <position position="320"/>
    </location>
    <ligand>
        <name>Mg(2+)</name>
        <dbReference type="ChEBI" id="CHEBI:18420"/>
        <label>1</label>
        <note>catalytic</note>
    </ligand>
</feature>
<comment type="catalytic activity">
    <reaction evidence="9">
        <text>GTP + H2O = GDP + phosphate + H(+)</text>
        <dbReference type="Rhea" id="RHEA:19669"/>
        <dbReference type="ChEBI" id="CHEBI:15377"/>
        <dbReference type="ChEBI" id="CHEBI:15378"/>
        <dbReference type="ChEBI" id="CHEBI:37565"/>
        <dbReference type="ChEBI" id="CHEBI:43474"/>
        <dbReference type="ChEBI" id="CHEBI:58189"/>
    </reaction>
</comment>
<keyword evidence="3 9" id="KW-0547">Nucleotide-binding</keyword>
<dbReference type="PROSITE" id="PS51332">
    <property type="entry name" value="B12_BINDING"/>
    <property type="match status" value="1"/>
</dbReference>
<dbReference type="SUPFAM" id="SSF52242">
    <property type="entry name" value="Cobalamin (vitamin B12)-binding domain"/>
    <property type="match status" value="1"/>
</dbReference>
<comment type="function">
    <text evidence="9">Catalyzes the reversible interconversion of isobutyryl-CoA and n-butyryl-CoA, using radical chemistry. Also exhibits GTPase activity, associated with its G-protein domain (MeaI) that functions as a chaperone that assists cofactor delivery and proper holo-enzyme assembly.</text>
</comment>
<keyword evidence="8 9" id="KW-0170">Cobalt</keyword>
<proteinExistence type="inferred from homology"/>
<comment type="domain">
    <text evidence="9">Is composed of four functional domains: the N-terminal 5'-deoxyadenosylcobalamin binding region that is homologous to the small subunit of ICM (IcmB), a middle P-loop GTPase domain (MeaI) that likely acts as a chaperone for ICM, a structured linker region involved in dimer formation, and a C-terminal part that is homologous to the large substrate-binding subunit of ICM (IcmA).</text>
</comment>
<comment type="caution">
    <text evidence="9">Lacks conserved residue(s) required for the propagation of feature annotation.</text>
</comment>